<dbReference type="Proteomes" id="UP001189429">
    <property type="component" value="Unassembled WGS sequence"/>
</dbReference>
<keyword evidence="3" id="KW-1185">Reference proteome</keyword>
<evidence type="ECO:0000256" key="1">
    <source>
        <dbReference type="SAM" id="MobiDB-lite"/>
    </source>
</evidence>
<dbReference type="EMBL" id="CAUYUJ010014511">
    <property type="protein sequence ID" value="CAK0842202.1"/>
    <property type="molecule type" value="Genomic_DNA"/>
</dbReference>
<accession>A0ABN9TAC5</accession>
<proteinExistence type="predicted"/>
<feature type="compositionally biased region" description="Pro residues" evidence="1">
    <location>
        <begin position="119"/>
        <end position="137"/>
    </location>
</feature>
<evidence type="ECO:0000313" key="3">
    <source>
        <dbReference type="Proteomes" id="UP001189429"/>
    </source>
</evidence>
<organism evidence="2 3">
    <name type="scientific">Prorocentrum cordatum</name>
    <dbReference type="NCBI Taxonomy" id="2364126"/>
    <lineage>
        <taxon>Eukaryota</taxon>
        <taxon>Sar</taxon>
        <taxon>Alveolata</taxon>
        <taxon>Dinophyceae</taxon>
        <taxon>Prorocentrales</taxon>
        <taxon>Prorocentraceae</taxon>
        <taxon>Prorocentrum</taxon>
    </lineage>
</organism>
<sequence>MPNLGRLESLVDEHAGLVTRIFEHAERPKVHYLLHIPESIRMHGVSLNCFGPERRHRQVEGVAAHAYAGQLDVHPIKKLTHQHVEALKEENSCVTTWIPRPIEALGIVPWAAGWKWQHAPPPPPLAPPNPPPPPPAPSSSSSSPARTRRICFVLGVPMAPGFRAQAGNVMHCQLGDVHSGDLVLGRDAGIPFVGKAGLFVRVGDNYYCCVDVFTPSGPGTYASAGNVPKLAHVDTLAYVLAFAVVRGGVRPLVPRLRWAL</sequence>
<gene>
    <name evidence="2" type="ORF">PCOR1329_LOCUS37181</name>
</gene>
<evidence type="ECO:0000313" key="2">
    <source>
        <dbReference type="EMBL" id="CAK0842202.1"/>
    </source>
</evidence>
<feature type="region of interest" description="Disordered" evidence="1">
    <location>
        <begin position="119"/>
        <end position="144"/>
    </location>
</feature>
<reference evidence="2" key="1">
    <citation type="submission" date="2023-10" db="EMBL/GenBank/DDBJ databases">
        <authorList>
            <person name="Chen Y."/>
            <person name="Shah S."/>
            <person name="Dougan E. K."/>
            <person name="Thang M."/>
            <person name="Chan C."/>
        </authorList>
    </citation>
    <scope>NUCLEOTIDE SEQUENCE [LARGE SCALE GENOMIC DNA]</scope>
</reference>
<name>A0ABN9TAC5_9DINO</name>
<protein>
    <submittedName>
        <fullName evidence="2">Uncharacterized protein</fullName>
    </submittedName>
</protein>
<comment type="caution">
    <text evidence="2">The sequence shown here is derived from an EMBL/GenBank/DDBJ whole genome shotgun (WGS) entry which is preliminary data.</text>
</comment>